<keyword evidence="3 8" id="KW-0863">Zinc-finger</keyword>
<dbReference type="FunFam" id="3.30.160.60:FF:000100">
    <property type="entry name" value="Zinc finger 45-like"/>
    <property type="match status" value="1"/>
</dbReference>
<evidence type="ECO:0000256" key="1">
    <source>
        <dbReference type="ARBA" id="ARBA00022723"/>
    </source>
</evidence>
<reference evidence="11" key="1">
    <citation type="submission" date="2020-04" db="EMBL/GenBank/DDBJ databases">
        <title>Genome Assembly and Annotation of Botryosphaeria dothidea sdau 11-99, a Latent Pathogen of Apple Fruit Ring Rot in China.</title>
        <authorList>
            <person name="Yu C."/>
            <person name="Diao Y."/>
            <person name="Lu Q."/>
            <person name="Zhao J."/>
            <person name="Cui S."/>
            <person name="Peng C."/>
            <person name="He B."/>
            <person name="Liu H."/>
        </authorList>
    </citation>
    <scope>NUCLEOTIDE SEQUENCE [LARGE SCALE GENOMIC DNA]</scope>
    <source>
        <strain evidence="11">Sdau11-99</strain>
    </source>
</reference>
<keyword evidence="6" id="KW-0804">Transcription</keyword>
<dbReference type="SUPFAM" id="SSF57667">
    <property type="entry name" value="beta-beta-alpha zinc fingers"/>
    <property type="match status" value="1"/>
</dbReference>
<evidence type="ECO:0000256" key="8">
    <source>
        <dbReference type="PROSITE-ProRule" id="PRU00042"/>
    </source>
</evidence>
<evidence type="ECO:0000259" key="10">
    <source>
        <dbReference type="PROSITE" id="PS50157"/>
    </source>
</evidence>
<keyword evidence="4" id="KW-0862">Zinc</keyword>
<keyword evidence="7" id="KW-0539">Nucleus</keyword>
<dbReference type="GO" id="GO:0006351">
    <property type="term" value="P:DNA-templated transcription"/>
    <property type="evidence" value="ECO:0007669"/>
    <property type="project" value="InterPro"/>
</dbReference>
<feature type="region of interest" description="Disordered" evidence="9">
    <location>
        <begin position="45"/>
        <end position="78"/>
    </location>
</feature>
<dbReference type="PROSITE" id="PS00028">
    <property type="entry name" value="ZINC_FINGER_C2H2_1"/>
    <property type="match status" value="2"/>
</dbReference>
<feature type="domain" description="C2H2-type" evidence="10">
    <location>
        <begin position="107"/>
        <end position="134"/>
    </location>
</feature>
<dbReference type="InterPro" id="IPR001138">
    <property type="entry name" value="Zn2Cys6_DnaBD"/>
</dbReference>
<accession>A0A8H4IY85</accession>
<dbReference type="EMBL" id="WWBZ02000016">
    <property type="protein sequence ID" value="KAF4309422.1"/>
    <property type="molecule type" value="Genomic_DNA"/>
</dbReference>
<dbReference type="PANTHER" id="PTHR47660:SF7">
    <property type="entry name" value="TRANSCRIPTION FACTOR WITH C2H2 AND ZN(2)-CYS(6) DNA BINDING DOMAIN (EUROFUNG)"/>
    <property type="match status" value="1"/>
</dbReference>
<feature type="region of interest" description="Disordered" evidence="9">
    <location>
        <begin position="130"/>
        <end position="149"/>
    </location>
</feature>
<dbReference type="InterPro" id="IPR007219">
    <property type="entry name" value="XnlR_reg_dom"/>
</dbReference>
<evidence type="ECO:0000256" key="6">
    <source>
        <dbReference type="ARBA" id="ARBA00023163"/>
    </source>
</evidence>
<organism evidence="11 12">
    <name type="scientific">Botryosphaeria dothidea</name>
    <dbReference type="NCBI Taxonomy" id="55169"/>
    <lineage>
        <taxon>Eukaryota</taxon>
        <taxon>Fungi</taxon>
        <taxon>Dikarya</taxon>
        <taxon>Ascomycota</taxon>
        <taxon>Pezizomycotina</taxon>
        <taxon>Dothideomycetes</taxon>
        <taxon>Dothideomycetes incertae sedis</taxon>
        <taxon>Botryosphaeriales</taxon>
        <taxon>Botryosphaeriaceae</taxon>
        <taxon>Botryosphaeria</taxon>
    </lineage>
</organism>
<dbReference type="SMART" id="SM00066">
    <property type="entry name" value="GAL4"/>
    <property type="match status" value="1"/>
</dbReference>
<dbReference type="GO" id="GO:0003677">
    <property type="term" value="F:DNA binding"/>
    <property type="evidence" value="ECO:0007669"/>
    <property type="project" value="InterPro"/>
</dbReference>
<feature type="domain" description="C2H2-type" evidence="10">
    <location>
        <begin position="79"/>
        <end position="106"/>
    </location>
</feature>
<evidence type="ECO:0000313" key="12">
    <source>
        <dbReference type="Proteomes" id="UP000572817"/>
    </source>
</evidence>
<evidence type="ECO:0000256" key="7">
    <source>
        <dbReference type="ARBA" id="ARBA00023242"/>
    </source>
</evidence>
<feature type="compositionally biased region" description="Low complexity" evidence="9">
    <location>
        <begin position="357"/>
        <end position="368"/>
    </location>
</feature>
<protein>
    <submittedName>
        <fullName evidence="11">C2H2 transcription protein</fullName>
    </submittedName>
</protein>
<name>A0A8H4IY85_9PEZI</name>
<comment type="caution">
    <text evidence="11">The sequence shown here is derived from an EMBL/GenBank/DDBJ whole genome shotgun (WGS) entry which is preliminary data.</text>
</comment>
<dbReference type="Proteomes" id="UP000572817">
    <property type="component" value="Unassembled WGS sequence"/>
</dbReference>
<feature type="compositionally biased region" description="Polar residues" evidence="9">
    <location>
        <begin position="209"/>
        <end position="232"/>
    </location>
</feature>
<sequence length="1025" mass="113948">MQSEAGSAAVIFGRNSQLRACLSWTKAPLNTLAVGSVASRSIPSHATLPTPWQLDGSDAMATPSSLQRSISSDSSGGRHRCDQCPSSFVRLEHLKRHQRDHWENKPFVCHLCGKGFTRSDTLKRHETVHAAMSHQGGDSHDVTQTRSRRGPRIRACRNCAHARARCSGETVCVRCSSKNLACEYPEKRRRTASSNGDDEPNDHPPPWSFANTDLPTQQHPGTTFQQSDSLPAQPNVGAHHHMANPPPAAASSNVPLVQNGESFPAHQEAGPFVAAESNYQPQPTQDVNMNLDYNMYSINWLPTAFNDDLDYAAFASFGMPLQVSNMAAPLSSLNADQIPMDLPRFPTPQDQHGSPRDTASSHTSSDSTGRLYATSIDGARMPFSTHERKRPLHLVNANHLRSFFFKDQSTFAFPQANLPIDDVSANADAAPQLSPGAYERIAGAFRRVCHLATPFPPFATQHLPSPAHFTYFVQLYFDHFHPILPVLHPQTLRLDEEHWLLALSISAIGCRYADSEELLESALPMTEFLRRAVMVEAESHFPQERTLPLLQAMLLNEIGLMYSGSTRFLDAAQREHGRFVEAIRTWNLLPEEGWDNVSWPQWALAECKTRLAYAIWLLDCMAVYHQDQKPFLSLEDMQGRLPCSEELWDAASEDEWKQLRPKIEANPPINEAMHRLYVNKKVKADIGEFSRVLLLHGIYHETWAVAKYHRRSLSSWIPSAEKPLPESSGNSSHPSAERSHSSHPSAERSLYLPENPLYSKWRNAACDCIDTLHWAANATIAQNSGAEHATVFHLHASRIVLLTPFGEIGALARSMASWANNNKHDTQPLPELSRLESKVFQWVQRDAHKARLAMIHAGALYWHVRRFSKAAFYEPSAVYLATLAMWAYASYTALATKALAHNCRPGSSRSGSPSPTPPDGISPSVQSNGDSMLGDDPTFIRLDRPNDDEMVQLYVRNGHPSRMKANVTGVGNLSSPMGPERVLREGCKILAPMALTWGVAHEYVRILSAMAEVVSSVRERAANAL</sequence>
<keyword evidence="12" id="KW-1185">Reference proteome</keyword>
<keyword evidence="1" id="KW-0479">Metal-binding</keyword>
<evidence type="ECO:0000256" key="4">
    <source>
        <dbReference type="ARBA" id="ARBA00022833"/>
    </source>
</evidence>
<dbReference type="PROSITE" id="PS50157">
    <property type="entry name" value="ZINC_FINGER_C2H2_2"/>
    <property type="match status" value="2"/>
</dbReference>
<dbReference type="PROSITE" id="PS00463">
    <property type="entry name" value="ZN2_CY6_FUNGAL_1"/>
    <property type="match status" value="1"/>
</dbReference>
<dbReference type="GO" id="GO:0000981">
    <property type="term" value="F:DNA-binding transcription factor activity, RNA polymerase II-specific"/>
    <property type="evidence" value="ECO:0007669"/>
    <property type="project" value="InterPro"/>
</dbReference>
<dbReference type="SMART" id="SM00355">
    <property type="entry name" value="ZnF_C2H2"/>
    <property type="match status" value="2"/>
</dbReference>
<dbReference type="CDD" id="cd12148">
    <property type="entry name" value="fungal_TF_MHR"/>
    <property type="match status" value="1"/>
</dbReference>
<dbReference type="AlphaFoldDB" id="A0A8H4IY85"/>
<dbReference type="InterPro" id="IPR013087">
    <property type="entry name" value="Znf_C2H2_type"/>
</dbReference>
<dbReference type="PANTHER" id="PTHR47660">
    <property type="entry name" value="TRANSCRIPTION FACTOR WITH C2H2 AND ZN(2)-CYS(6) DNA BINDING DOMAIN (EUROFUNG)-RELATED-RELATED"/>
    <property type="match status" value="1"/>
</dbReference>
<dbReference type="GO" id="GO:0008270">
    <property type="term" value="F:zinc ion binding"/>
    <property type="evidence" value="ECO:0007669"/>
    <property type="project" value="UniProtKB-KW"/>
</dbReference>
<evidence type="ECO:0000256" key="5">
    <source>
        <dbReference type="ARBA" id="ARBA00023015"/>
    </source>
</evidence>
<dbReference type="Gene3D" id="3.30.160.60">
    <property type="entry name" value="Classic Zinc Finger"/>
    <property type="match status" value="2"/>
</dbReference>
<keyword evidence="5" id="KW-0805">Transcription regulation</keyword>
<feature type="region of interest" description="Disordered" evidence="9">
    <location>
        <begin position="720"/>
        <end position="748"/>
    </location>
</feature>
<feature type="region of interest" description="Disordered" evidence="9">
    <location>
        <begin position="902"/>
        <end position="931"/>
    </location>
</feature>
<evidence type="ECO:0000313" key="11">
    <source>
        <dbReference type="EMBL" id="KAF4309422.1"/>
    </source>
</evidence>
<evidence type="ECO:0000256" key="3">
    <source>
        <dbReference type="ARBA" id="ARBA00022771"/>
    </source>
</evidence>
<dbReference type="Pfam" id="PF04082">
    <property type="entry name" value="Fungal_trans"/>
    <property type="match status" value="1"/>
</dbReference>
<gene>
    <name evidence="11" type="ORF">GTA08_BOTSDO03372</name>
</gene>
<feature type="region of interest" description="Disordered" evidence="9">
    <location>
        <begin position="186"/>
        <end position="255"/>
    </location>
</feature>
<dbReference type="InterPro" id="IPR036864">
    <property type="entry name" value="Zn2-C6_fun-type_DNA-bd_sf"/>
</dbReference>
<feature type="region of interest" description="Disordered" evidence="9">
    <location>
        <begin position="341"/>
        <end position="370"/>
    </location>
</feature>
<dbReference type="OrthoDB" id="654211at2759"/>
<evidence type="ECO:0000256" key="9">
    <source>
        <dbReference type="SAM" id="MobiDB-lite"/>
    </source>
</evidence>
<dbReference type="InterPro" id="IPR036236">
    <property type="entry name" value="Znf_C2H2_sf"/>
</dbReference>
<keyword evidence="2" id="KW-0677">Repeat</keyword>
<dbReference type="SUPFAM" id="SSF57701">
    <property type="entry name" value="Zn2/Cys6 DNA-binding domain"/>
    <property type="match status" value="1"/>
</dbReference>
<dbReference type="Pfam" id="PF00096">
    <property type="entry name" value="zf-C2H2"/>
    <property type="match status" value="2"/>
</dbReference>
<evidence type="ECO:0000256" key="2">
    <source>
        <dbReference type="ARBA" id="ARBA00022737"/>
    </source>
</evidence>
<feature type="compositionally biased region" description="Low complexity" evidence="9">
    <location>
        <begin position="64"/>
        <end position="75"/>
    </location>
</feature>
<proteinExistence type="predicted"/>